<comment type="similarity">
    <text evidence="2">Belongs to the CsoS2 family.</text>
</comment>
<accession>A0A1I1SF65</accession>
<feature type="region of interest" description="Disordered" evidence="3">
    <location>
        <begin position="279"/>
        <end position="314"/>
    </location>
</feature>
<feature type="compositionally biased region" description="Polar residues" evidence="3">
    <location>
        <begin position="227"/>
        <end position="239"/>
    </location>
</feature>
<feature type="compositionally biased region" description="Basic and acidic residues" evidence="3">
    <location>
        <begin position="197"/>
        <end position="216"/>
    </location>
</feature>
<feature type="compositionally biased region" description="Gly residues" evidence="3">
    <location>
        <begin position="41"/>
        <end position="62"/>
    </location>
</feature>
<dbReference type="GO" id="GO:0043886">
    <property type="term" value="F:structural constituent of carboxysome shell"/>
    <property type="evidence" value="ECO:0007669"/>
    <property type="project" value="InterPro"/>
</dbReference>
<proteinExistence type="inferred from homology"/>
<dbReference type="InterPro" id="IPR020990">
    <property type="entry name" value="CSOS2/2B"/>
</dbReference>
<dbReference type="STRING" id="1123397.SAMN05660831_01603"/>
<evidence type="ECO:0000256" key="3">
    <source>
        <dbReference type="SAM" id="MobiDB-lite"/>
    </source>
</evidence>
<name>A0A1I1SF65_9GAMM</name>
<evidence type="ECO:0000256" key="2">
    <source>
        <dbReference type="ARBA" id="ARBA00024044"/>
    </source>
</evidence>
<dbReference type="Proteomes" id="UP000198611">
    <property type="component" value="Unassembled WGS sequence"/>
</dbReference>
<dbReference type="RefSeq" id="WP_240308068.1">
    <property type="nucleotide sequence ID" value="NZ_FOMJ01000005.1"/>
</dbReference>
<feature type="compositionally biased region" description="Basic and acidic residues" evidence="3">
    <location>
        <begin position="83"/>
        <end position="97"/>
    </location>
</feature>
<feature type="compositionally biased region" description="Polar residues" evidence="3">
    <location>
        <begin position="545"/>
        <end position="558"/>
    </location>
</feature>
<dbReference type="EMBL" id="FOMJ01000005">
    <property type="protein sequence ID" value="SFD42493.1"/>
    <property type="molecule type" value="Genomic_DNA"/>
</dbReference>
<feature type="compositionally biased region" description="Basic and acidic residues" evidence="3">
    <location>
        <begin position="177"/>
        <end position="189"/>
    </location>
</feature>
<feature type="compositionally biased region" description="Low complexity" evidence="3">
    <location>
        <begin position="559"/>
        <end position="570"/>
    </location>
</feature>
<dbReference type="Pfam" id="PF12288">
    <property type="entry name" value="CsoS2_M"/>
    <property type="match status" value="1"/>
</dbReference>
<gene>
    <name evidence="4" type="ORF">SAMN05660831_01603</name>
</gene>
<keyword evidence="5" id="KW-1185">Reference proteome</keyword>
<evidence type="ECO:0000313" key="5">
    <source>
        <dbReference type="Proteomes" id="UP000198611"/>
    </source>
</evidence>
<sequence length="741" mass="76428">MARVETTERSAREAARARRAAQARGGKKELKGSGSASTSGGVVGGSASGSGGGQGGGAGGGDARSSARERRRAMAHQGKAALKKTDRSRVESRREEPEPAAEEAPAEPSAVEATGPEGESCPPGTSRRRRGGHCEKSSGHLQARARRRALADRGKAAETSGCLSAAQVARQSNPDMSGREIARRARADQARNGARGRSGEDHTSRRRKMIEARRGGSSDAPWKVGASETSHGQEVTGTQVSADSDMTGWEAGACSSVTGTEYFSADLFQDLCRTEPAPAPMRSGVSQTGHGGRVTGNEVGRGERVTGNEPGTCQSVTGTEYLGTEQFQGWCGTTPAAGPALTMEDSTVAGERVTGDFPGRSERVTGDERGVGRSVTGTQYLRRDAQGQAQVPPKVEQATTLRGGGITGSRVGRSERVTGDEPGSCRSVTGNDYVGREQYQETCGVEPPHQGLATPVSATGSGLAVSGARSGRNGRVTGNEPGTCQAVTGTPYMGAEEYRNYCAPGDQEEAAIRQPRRQATPANNITGQQPGLNGDMTGADDGACQTPTGTPYVGQQQYAEACAAEPATPASPDFPQSLECSVAPTPTAEPPAAHAPRRSSAVTGSRYEGGGSITGPFGMAEGKVTGTETARHEGRSGFSYTPDPTPQQAQPAPEGRVTGEGSGSGPSITGDDWDRGERVTGTEGTPARRNPSWRGPAGSVMPMQRDPKRNEEVPLPESPVTGSSGSTEKGAAVTYSGGARG</sequence>
<feature type="compositionally biased region" description="Basic and acidic residues" evidence="3">
    <location>
        <begin position="359"/>
        <end position="371"/>
    </location>
</feature>
<organism evidence="4 5">
    <name type="scientific">Thiohalospira halophila DSM 15071</name>
    <dbReference type="NCBI Taxonomy" id="1123397"/>
    <lineage>
        <taxon>Bacteria</taxon>
        <taxon>Pseudomonadati</taxon>
        <taxon>Pseudomonadota</taxon>
        <taxon>Gammaproteobacteria</taxon>
        <taxon>Thiohalospirales</taxon>
        <taxon>Thiohalospiraceae</taxon>
        <taxon>Thiohalospira</taxon>
    </lineage>
</organism>
<feature type="region of interest" description="Disordered" evidence="3">
    <location>
        <begin position="351"/>
        <end position="372"/>
    </location>
</feature>
<feature type="compositionally biased region" description="Basic and acidic residues" evidence="3">
    <location>
        <begin position="1"/>
        <end position="16"/>
    </location>
</feature>
<feature type="region of interest" description="Disordered" evidence="3">
    <location>
        <begin position="384"/>
        <end position="431"/>
    </location>
</feature>
<feature type="compositionally biased region" description="Low complexity" evidence="3">
    <location>
        <begin position="583"/>
        <end position="594"/>
    </location>
</feature>
<feature type="region of interest" description="Disordered" evidence="3">
    <location>
        <begin position="506"/>
        <end position="741"/>
    </location>
</feature>
<keyword evidence="1" id="KW-0677">Repeat</keyword>
<feature type="compositionally biased region" description="Polar residues" evidence="3">
    <location>
        <begin position="520"/>
        <end position="531"/>
    </location>
</feature>
<evidence type="ECO:0000256" key="1">
    <source>
        <dbReference type="ARBA" id="ARBA00022737"/>
    </source>
</evidence>
<reference evidence="4 5" key="1">
    <citation type="submission" date="2016-10" db="EMBL/GenBank/DDBJ databases">
        <authorList>
            <person name="de Groot N.N."/>
        </authorList>
    </citation>
    <scope>NUCLEOTIDE SEQUENCE [LARGE SCALE GENOMIC DNA]</scope>
    <source>
        <strain evidence="4 5">HL3</strain>
    </source>
</reference>
<feature type="region of interest" description="Disordered" evidence="3">
    <location>
        <begin position="1"/>
        <end position="239"/>
    </location>
</feature>
<feature type="region of interest" description="Disordered" evidence="3">
    <location>
        <begin position="451"/>
        <end position="483"/>
    </location>
</feature>
<protein>
    <submittedName>
        <fullName evidence="4">Carboxysome shell peptide mid-region</fullName>
    </submittedName>
</protein>
<evidence type="ECO:0000313" key="4">
    <source>
        <dbReference type="EMBL" id="SFD42493.1"/>
    </source>
</evidence>
<dbReference type="AlphaFoldDB" id="A0A1I1SF65"/>